<protein>
    <submittedName>
        <fullName evidence="3">GDSL-type esterase/lipase family protein</fullName>
    </submittedName>
</protein>
<evidence type="ECO:0000259" key="2">
    <source>
        <dbReference type="Pfam" id="PF13472"/>
    </source>
</evidence>
<reference evidence="3 4" key="1">
    <citation type="submission" date="2022-04" db="EMBL/GenBank/DDBJ databases">
        <title>Positive selection, recombination, and allopatry shape intraspecific diversity of widespread and dominant cyanobacteria.</title>
        <authorList>
            <person name="Wei J."/>
            <person name="Shu W."/>
            <person name="Hu C."/>
        </authorList>
    </citation>
    <scope>NUCLEOTIDE SEQUENCE [LARGE SCALE GENOMIC DNA]</scope>
    <source>
        <strain evidence="3 4">AS-A4</strain>
    </source>
</reference>
<sequence length="316" mass="34990">MTDLSLLAAVMAKASSEQALKTPPPPNASLTAFDWQTIRLREADATKQTSQNKALLKPSVRPDSNQSVTEFAQPASVLPRSGGQLYWQRFAAIRSGRLYTRLPIDSFREIWQQTTSNPTDRQWRQLLAMEARAATRGQGDHRLSIMVGDSLSLWFPSDRLPANQLWLNQAISGENTSAILRRLSTFASARPQAIYVMAGVNDLKQGATDNEILWNLRQIVRRLKRAHPQAQIVVQSILPTRTAAVPGNRVGWLNQRLATIAQQDGATFLDLYTAFADVDGSLRDDLTTDGLHLNATGYQTWQSALAQADTRLARGG</sequence>
<evidence type="ECO:0000313" key="3">
    <source>
        <dbReference type="EMBL" id="MEP1060787.1"/>
    </source>
</evidence>
<dbReference type="PANTHER" id="PTHR30383">
    <property type="entry name" value="THIOESTERASE 1/PROTEASE 1/LYSOPHOSPHOLIPASE L1"/>
    <property type="match status" value="1"/>
</dbReference>
<evidence type="ECO:0000256" key="1">
    <source>
        <dbReference type="SAM" id="MobiDB-lite"/>
    </source>
</evidence>
<dbReference type="SUPFAM" id="SSF52266">
    <property type="entry name" value="SGNH hydrolase"/>
    <property type="match status" value="1"/>
</dbReference>
<feature type="domain" description="SGNH hydrolase-type esterase" evidence="2">
    <location>
        <begin position="163"/>
        <end position="299"/>
    </location>
</feature>
<dbReference type="RefSeq" id="WP_190446744.1">
    <property type="nucleotide sequence ID" value="NZ_JAMPLM010000022.1"/>
</dbReference>
<dbReference type="Pfam" id="PF13472">
    <property type="entry name" value="Lipase_GDSL_2"/>
    <property type="match status" value="1"/>
</dbReference>
<dbReference type="Proteomes" id="UP001476950">
    <property type="component" value="Unassembled WGS sequence"/>
</dbReference>
<dbReference type="InterPro" id="IPR051532">
    <property type="entry name" value="Ester_Hydrolysis_Enzymes"/>
</dbReference>
<dbReference type="PANTHER" id="PTHR30383:SF5">
    <property type="entry name" value="SGNH HYDROLASE-TYPE ESTERASE DOMAIN-CONTAINING PROTEIN"/>
    <property type="match status" value="1"/>
</dbReference>
<dbReference type="InterPro" id="IPR036514">
    <property type="entry name" value="SGNH_hydro_sf"/>
</dbReference>
<dbReference type="InterPro" id="IPR013830">
    <property type="entry name" value="SGNH_hydro"/>
</dbReference>
<proteinExistence type="predicted"/>
<evidence type="ECO:0000313" key="4">
    <source>
        <dbReference type="Proteomes" id="UP001476950"/>
    </source>
</evidence>
<dbReference type="EMBL" id="JAMPLM010000022">
    <property type="protein sequence ID" value="MEP1060787.1"/>
    <property type="molecule type" value="Genomic_DNA"/>
</dbReference>
<feature type="region of interest" description="Disordered" evidence="1">
    <location>
        <begin position="44"/>
        <end position="67"/>
    </location>
</feature>
<accession>A0ABV0KNG9</accession>
<dbReference type="Gene3D" id="3.40.50.1110">
    <property type="entry name" value="SGNH hydrolase"/>
    <property type="match status" value="1"/>
</dbReference>
<name>A0ABV0KNG9_9CYAN</name>
<organism evidence="3 4">
    <name type="scientific">Stenomitos frigidus AS-A4</name>
    <dbReference type="NCBI Taxonomy" id="2933935"/>
    <lineage>
        <taxon>Bacteria</taxon>
        <taxon>Bacillati</taxon>
        <taxon>Cyanobacteriota</taxon>
        <taxon>Cyanophyceae</taxon>
        <taxon>Leptolyngbyales</taxon>
        <taxon>Leptolyngbyaceae</taxon>
        <taxon>Stenomitos</taxon>
    </lineage>
</organism>
<keyword evidence="4" id="KW-1185">Reference proteome</keyword>
<comment type="caution">
    <text evidence="3">The sequence shown here is derived from an EMBL/GenBank/DDBJ whole genome shotgun (WGS) entry which is preliminary data.</text>
</comment>
<gene>
    <name evidence="3" type="ORF">NDI38_20355</name>
</gene>